<dbReference type="SUPFAM" id="SSF55729">
    <property type="entry name" value="Acyl-CoA N-acyltransferases (Nat)"/>
    <property type="match status" value="1"/>
</dbReference>
<dbReference type="AlphaFoldDB" id="A0A2S7STE1"/>
<dbReference type="Pfam" id="PF00583">
    <property type="entry name" value="Acetyltransf_1"/>
    <property type="match status" value="1"/>
</dbReference>
<evidence type="ECO:0000313" key="2">
    <source>
        <dbReference type="EMBL" id="PQJ10193.1"/>
    </source>
</evidence>
<sequence length="161" mass="19136">MSFEIKAIKIADEYTLMAGFMHELHKHEHLLFDKTAAWPDIEHGYMRHVITMQEECQGVCLVAYVDGVPAGFMFGYVEEQDDSRTEVYEGRELYVSDGYIAEPFRRMGIYRKLNDHLEQMFVKDGVKRITRFTMVNNVRMRQFLEEEGYTVTRLLYEKWVE</sequence>
<dbReference type="Gene3D" id="3.40.630.30">
    <property type="match status" value="1"/>
</dbReference>
<accession>A0A2S7STE1</accession>
<proteinExistence type="predicted"/>
<name>A0A2S7STE1_9BACT</name>
<dbReference type="Proteomes" id="UP000239872">
    <property type="component" value="Unassembled WGS sequence"/>
</dbReference>
<dbReference type="OrthoDB" id="1249831at2"/>
<evidence type="ECO:0000259" key="1">
    <source>
        <dbReference type="PROSITE" id="PS51186"/>
    </source>
</evidence>
<dbReference type="CDD" id="cd04301">
    <property type="entry name" value="NAT_SF"/>
    <property type="match status" value="1"/>
</dbReference>
<dbReference type="RefSeq" id="WP_105040202.1">
    <property type="nucleotide sequence ID" value="NZ_PPSL01000004.1"/>
</dbReference>
<reference evidence="2 3" key="1">
    <citation type="submission" date="2018-01" db="EMBL/GenBank/DDBJ databases">
        <title>A novel member of the phylum Bacteroidetes isolated from glacier ice.</title>
        <authorList>
            <person name="Liu Q."/>
            <person name="Xin Y.-H."/>
        </authorList>
    </citation>
    <scope>NUCLEOTIDE SEQUENCE [LARGE SCALE GENOMIC DNA]</scope>
    <source>
        <strain evidence="2 3">RB1R16</strain>
    </source>
</reference>
<organism evidence="2 3">
    <name type="scientific">Flavipsychrobacter stenotrophus</name>
    <dbReference type="NCBI Taxonomy" id="2077091"/>
    <lineage>
        <taxon>Bacteria</taxon>
        <taxon>Pseudomonadati</taxon>
        <taxon>Bacteroidota</taxon>
        <taxon>Chitinophagia</taxon>
        <taxon>Chitinophagales</taxon>
        <taxon>Chitinophagaceae</taxon>
        <taxon>Flavipsychrobacter</taxon>
    </lineage>
</organism>
<protein>
    <recommendedName>
        <fullName evidence="1">N-acetyltransferase domain-containing protein</fullName>
    </recommendedName>
</protein>
<comment type="caution">
    <text evidence="2">The sequence shown here is derived from an EMBL/GenBank/DDBJ whole genome shotgun (WGS) entry which is preliminary data.</text>
</comment>
<dbReference type="InterPro" id="IPR016181">
    <property type="entry name" value="Acyl_CoA_acyltransferase"/>
</dbReference>
<keyword evidence="3" id="KW-1185">Reference proteome</keyword>
<dbReference type="EMBL" id="PPSL01000004">
    <property type="protein sequence ID" value="PQJ10193.1"/>
    <property type="molecule type" value="Genomic_DNA"/>
</dbReference>
<gene>
    <name evidence="2" type="ORF">CJD36_015995</name>
</gene>
<evidence type="ECO:0000313" key="3">
    <source>
        <dbReference type="Proteomes" id="UP000239872"/>
    </source>
</evidence>
<dbReference type="GO" id="GO:0016747">
    <property type="term" value="F:acyltransferase activity, transferring groups other than amino-acyl groups"/>
    <property type="evidence" value="ECO:0007669"/>
    <property type="project" value="InterPro"/>
</dbReference>
<feature type="domain" description="N-acetyltransferase" evidence="1">
    <location>
        <begin position="14"/>
        <end position="161"/>
    </location>
</feature>
<dbReference type="PROSITE" id="PS51186">
    <property type="entry name" value="GNAT"/>
    <property type="match status" value="1"/>
</dbReference>
<dbReference type="InterPro" id="IPR000182">
    <property type="entry name" value="GNAT_dom"/>
</dbReference>